<dbReference type="InterPro" id="IPR044746">
    <property type="entry name" value="ABCC_6TM_D1"/>
</dbReference>
<dbReference type="InterPro" id="IPR044726">
    <property type="entry name" value="ABCC_6TM_D2"/>
</dbReference>
<comment type="caution">
    <text evidence="13">The sequence shown here is derived from an EMBL/GenBank/DDBJ whole genome shotgun (WGS) entry which is preliminary data.</text>
</comment>
<evidence type="ECO:0000256" key="1">
    <source>
        <dbReference type="ARBA" id="ARBA00004141"/>
    </source>
</evidence>
<evidence type="ECO:0000313" key="14">
    <source>
        <dbReference type="Proteomes" id="UP000660262"/>
    </source>
</evidence>
<dbReference type="CDD" id="cd18580">
    <property type="entry name" value="ABC_6TM_ABCC_D2"/>
    <property type="match status" value="1"/>
</dbReference>
<keyword evidence="5" id="KW-0547">Nucleotide-binding</keyword>
<feature type="transmembrane region" description="Helical" evidence="10">
    <location>
        <begin position="899"/>
        <end position="919"/>
    </location>
</feature>
<feature type="domain" description="ABC transporter" evidence="11">
    <location>
        <begin position="539"/>
        <end position="767"/>
    </location>
</feature>
<gene>
    <name evidence="13" type="ORF">PPROV_000277500</name>
</gene>
<dbReference type="SMART" id="SM00382">
    <property type="entry name" value="AAA"/>
    <property type="match status" value="2"/>
</dbReference>
<dbReference type="FunFam" id="3.40.50.300:FF:000163">
    <property type="entry name" value="Multidrug resistance-associated protein member 4"/>
    <property type="match status" value="1"/>
</dbReference>
<dbReference type="InterPro" id="IPR027417">
    <property type="entry name" value="P-loop_NTPase"/>
</dbReference>
<evidence type="ECO:0000256" key="9">
    <source>
        <dbReference type="SAM" id="MobiDB-lite"/>
    </source>
</evidence>
<dbReference type="Pfam" id="PF00005">
    <property type="entry name" value="ABC_tran"/>
    <property type="match status" value="2"/>
</dbReference>
<feature type="transmembrane region" description="Helical" evidence="10">
    <location>
        <begin position="980"/>
        <end position="1013"/>
    </location>
</feature>
<feature type="region of interest" description="Disordered" evidence="9">
    <location>
        <begin position="38"/>
        <end position="58"/>
    </location>
</feature>
<dbReference type="PROSITE" id="PS50929">
    <property type="entry name" value="ABC_TM1F"/>
    <property type="match status" value="2"/>
</dbReference>
<feature type="transmembrane region" description="Helical" evidence="10">
    <location>
        <begin position="859"/>
        <end position="879"/>
    </location>
</feature>
<feature type="region of interest" description="Disordered" evidence="9">
    <location>
        <begin position="815"/>
        <end position="842"/>
    </location>
</feature>
<dbReference type="GO" id="GO:0005524">
    <property type="term" value="F:ATP binding"/>
    <property type="evidence" value="ECO:0007669"/>
    <property type="project" value="UniProtKB-KW"/>
</dbReference>
<evidence type="ECO:0000256" key="3">
    <source>
        <dbReference type="ARBA" id="ARBA00022448"/>
    </source>
</evidence>
<evidence type="ECO:0000313" key="13">
    <source>
        <dbReference type="EMBL" id="GHP04021.1"/>
    </source>
</evidence>
<protein>
    <submittedName>
        <fullName evidence="13">Uncharacterized protein</fullName>
    </submittedName>
</protein>
<dbReference type="InterPro" id="IPR050173">
    <property type="entry name" value="ABC_transporter_C-like"/>
</dbReference>
<keyword evidence="3" id="KW-0813">Transport</keyword>
<name>A0A830HEK6_9CHLO</name>
<dbReference type="PROSITE" id="PS50893">
    <property type="entry name" value="ABC_TRANSPORTER_2"/>
    <property type="match status" value="2"/>
</dbReference>
<evidence type="ECO:0000259" key="11">
    <source>
        <dbReference type="PROSITE" id="PS50893"/>
    </source>
</evidence>
<comment type="similarity">
    <text evidence="2">Belongs to the ABC transporter superfamily. ABCC family. Conjugate transporter (TC 3.A.1.208) subfamily.</text>
</comment>
<feature type="transmembrane region" description="Helical" evidence="10">
    <location>
        <begin position="1115"/>
        <end position="1135"/>
    </location>
</feature>
<dbReference type="CDD" id="cd03250">
    <property type="entry name" value="ABCC_MRP_domain1"/>
    <property type="match status" value="1"/>
</dbReference>
<keyword evidence="4 10" id="KW-0812">Transmembrane</keyword>
<dbReference type="CDD" id="cd18579">
    <property type="entry name" value="ABC_6TM_ABCC_D1"/>
    <property type="match status" value="1"/>
</dbReference>
<dbReference type="Gene3D" id="3.40.50.300">
    <property type="entry name" value="P-loop containing nucleotide triphosphate hydrolases"/>
    <property type="match status" value="2"/>
</dbReference>
<feature type="transmembrane region" description="Helical" evidence="10">
    <location>
        <begin position="369"/>
        <end position="390"/>
    </location>
</feature>
<dbReference type="Gene3D" id="1.20.1560.10">
    <property type="entry name" value="ABC transporter type 1, transmembrane domain"/>
    <property type="match status" value="2"/>
</dbReference>
<keyword evidence="6" id="KW-0067">ATP-binding</keyword>
<dbReference type="OrthoDB" id="6500128at2759"/>
<comment type="subcellular location">
    <subcellularLocation>
        <location evidence="1">Membrane</location>
        <topology evidence="1">Multi-pass membrane protein</topology>
    </subcellularLocation>
</comment>
<dbReference type="Pfam" id="PF00664">
    <property type="entry name" value="ABC_membrane"/>
    <property type="match status" value="2"/>
</dbReference>
<evidence type="ECO:0000256" key="8">
    <source>
        <dbReference type="ARBA" id="ARBA00023136"/>
    </source>
</evidence>
<dbReference type="InterPro" id="IPR036640">
    <property type="entry name" value="ABC1_TM_sf"/>
</dbReference>
<dbReference type="FunFam" id="1.20.1560.10:FF:000010">
    <property type="entry name" value="Multidrug resistance-associated ABC transporter"/>
    <property type="match status" value="1"/>
</dbReference>
<dbReference type="InterPro" id="IPR003593">
    <property type="entry name" value="AAA+_ATPase"/>
</dbReference>
<reference evidence="13" key="1">
    <citation type="submission" date="2020-10" db="EMBL/GenBank/DDBJ databases">
        <title>Unveiling of a novel bifunctional photoreceptor, Dualchrome1, isolated from a cosmopolitan green alga.</title>
        <authorList>
            <person name="Suzuki S."/>
            <person name="Kawachi M."/>
        </authorList>
    </citation>
    <scope>NUCLEOTIDE SEQUENCE</scope>
    <source>
        <strain evidence="13">NIES 2893</strain>
    </source>
</reference>
<dbReference type="CDD" id="cd03244">
    <property type="entry name" value="ABCC_MRP_domain2"/>
    <property type="match status" value="1"/>
</dbReference>
<dbReference type="SUPFAM" id="SSF52540">
    <property type="entry name" value="P-loop containing nucleoside triphosphate hydrolases"/>
    <property type="match status" value="2"/>
</dbReference>
<evidence type="ECO:0000256" key="4">
    <source>
        <dbReference type="ARBA" id="ARBA00022692"/>
    </source>
</evidence>
<feature type="domain" description="ABC transporter" evidence="11">
    <location>
        <begin position="1182"/>
        <end position="1413"/>
    </location>
</feature>
<organism evidence="13 14">
    <name type="scientific">Pycnococcus provasolii</name>
    <dbReference type="NCBI Taxonomy" id="41880"/>
    <lineage>
        <taxon>Eukaryota</taxon>
        <taxon>Viridiplantae</taxon>
        <taxon>Chlorophyta</taxon>
        <taxon>Pseudoscourfieldiophyceae</taxon>
        <taxon>Pseudoscourfieldiales</taxon>
        <taxon>Pycnococcaceae</taxon>
        <taxon>Pycnococcus</taxon>
    </lineage>
</organism>
<dbReference type="GO" id="GO:0140359">
    <property type="term" value="F:ABC-type transporter activity"/>
    <property type="evidence" value="ECO:0007669"/>
    <property type="project" value="InterPro"/>
</dbReference>
<keyword evidence="14" id="KW-1185">Reference proteome</keyword>
<evidence type="ECO:0000256" key="5">
    <source>
        <dbReference type="ARBA" id="ARBA00022741"/>
    </source>
</evidence>
<evidence type="ECO:0000256" key="7">
    <source>
        <dbReference type="ARBA" id="ARBA00022989"/>
    </source>
</evidence>
<evidence type="ECO:0000259" key="12">
    <source>
        <dbReference type="PROSITE" id="PS50929"/>
    </source>
</evidence>
<evidence type="ECO:0000256" key="6">
    <source>
        <dbReference type="ARBA" id="ARBA00022840"/>
    </source>
</evidence>
<feature type="domain" description="ABC transmembrane type-1" evidence="12">
    <location>
        <begin position="867"/>
        <end position="1143"/>
    </location>
</feature>
<dbReference type="GO" id="GO:0016020">
    <property type="term" value="C:membrane"/>
    <property type="evidence" value="ECO:0007669"/>
    <property type="project" value="UniProtKB-SubCell"/>
</dbReference>
<dbReference type="PANTHER" id="PTHR24223:SF453">
    <property type="entry name" value="ABC TRANSPORTER"/>
    <property type="match status" value="1"/>
</dbReference>
<dbReference type="SUPFAM" id="SSF90123">
    <property type="entry name" value="ABC transporter transmembrane region"/>
    <property type="match status" value="2"/>
</dbReference>
<dbReference type="InterPro" id="IPR003439">
    <property type="entry name" value="ABC_transporter-like_ATP-bd"/>
</dbReference>
<evidence type="ECO:0000256" key="2">
    <source>
        <dbReference type="ARBA" id="ARBA00009726"/>
    </source>
</evidence>
<feature type="domain" description="ABC transmembrane type-1" evidence="12">
    <location>
        <begin position="196"/>
        <end position="427"/>
    </location>
</feature>
<dbReference type="InterPro" id="IPR011527">
    <property type="entry name" value="ABC1_TM_dom"/>
</dbReference>
<evidence type="ECO:0000256" key="10">
    <source>
        <dbReference type="SAM" id="Phobius"/>
    </source>
</evidence>
<accession>A0A830HEK6</accession>
<keyword evidence="7 10" id="KW-1133">Transmembrane helix</keyword>
<dbReference type="Proteomes" id="UP000660262">
    <property type="component" value="Unassembled WGS sequence"/>
</dbReference>
<sequence>MAGWFRGAVVSRGFSLLLDDSDDLDDVLGEEDNSISSSFRRVSRGGDDDDGGASSSRVELSPEELASVASRWTFSWVNPLVALGATKALQHDDLWPTTMQDEPNEKATYFSRRLARRTANGKCALFWAIWDTYKAPFVRAGLYKFGHDCLQFLSPVILRSFLLHIEAADTSGGHDSSHGIAKGVGLAVALYTVNQLQTLTVNQYFHILFRLQLHLKTGLIAAVFAKASRLTGGVVRRLGVGTIINYQSNDTSKIYELPPYAHVVWSGPFQIITSLGYLIYVVGFVPAFAGVLAMFVLMPVSKRLVEKMQSVRKELLRQTDARVKLCTESIGGVKTIKLYSWEVPYLRRIRELRALEIAEARRSVIYNSIMTFLFVVNPILVAVTTFTAFACMGKTLTPSVAFTALSLFNNLRFPLMMFPRQIAQIIQANVSVGRLARFFVEEEKAGGTDAQSNEELEKQITSADPTNEVGVVGTFKWSSKSNWIKEQERKREEAANAKATKAKPSIVQRMRSLRDKLRLGTSRGGGIMDMVDEDEGTSIALPEDEVADDRFALVFDEPLAFKRGSLTVVIGEVGSGKTTLLASLLGELHDCHDELAASLRGRLHLKGRIAYTAQDPWIQNATVRDNILCGREYNTDRYNRVIEACSLSADLQALPAGEMTEIGEKGVNLSGGQKHRVALARACYLDGDVVMLDDPLSAVDAHVGKHLFEQCICTFLAGKTRILVTHQLQFTSAADTIVVMRGGRVFARGTFDELKDVDEIRRWLEESHGGVNADDGGDDAEVAITADESNAAAPAPAPEKLAIFDRSVNAAVKDKSAEKGQATAEQGAKSTATEGRLVQKEERAEGSVDSGIYMRYIRAFGAFIPPALLLLYTCVQAFSIGKDYWLAVWSSSVDRQSSFGYYLGVYAGISIVFCVTRFMQSLAMVYGSLRAAAVLHDNLLTTVFHLPMKFFDTQPTGRLINRFTKDTESIDLALPASMQGYLFCVTTAVFQIAIVMIITPAAIVAIAPIAYWYRIVQNAYISSSREIKRLDSIARSPIFNHFGETVAGLSTIRAFGLERQFIHGAVDKLAYSNRASFAFPCLNRWLSVRIESMGNAIVLAAALGIATLHRDLVAGLAGLVLSNSVAITGLLSWMVRQSGEVENEMNSVERVTAYDEVEPEAPWIIAEHRPPYNWPQRGSISVERLCVQYRPDLPLVLRDVTFHVAGGEDVGICGRTGCGKSTLVLALFRITEPLSGSIRIDGIDTGAIGLRDLRKNLSFVPQDPVLFSGTIRSNLDPFDEFASHKLLEALEEVGMKEQVTNLGGLDFEVKEQGANLSTGQRQLLCLSRALLRAKKVLVMDEATSNIDHNTDALIQNTIRTRFAEATTLTIAHRLHTISDGDKILVLEKGEVLEFDSPEKLLGNSAGAFARMMAAARRMKNSSSANLLNKM</sequence>
<dbReference type="FunFam" id="3.40.50.300:FF:000997">
    <property type="entry name" value="Multidrug resistance-associated protein 1"/>
    <property type="match status" value="1"/>
</dbReference>
<dbReference type="PANTHER" id="PTHR24223">
    <property type="entry name" value="ATP-BINDING CASSETTE SUB-FAMILY C"/>
    <property type="match status" value="1"/>
</dbReference>
<dbReference type="EMBL" id="BNJQ01000006">
    <property type="protein sequence ID" value="GHP04021.1"/>
    <property type="molecule type" value="Genomic_DNA"/>
</dbReference>
<keyword evidence="8 10" id="KW-0472">Membrane</keyword>
<dbReference type="GO" id="GO:0016887">
    <property type="term" value="F:ATP hydrolysis activity"/>
    <property type="evidence" value="ECO:0007669"/>
    <property type="project" value="InterPro"/>
</dbReference>
<feature type="transmembrane region" description="Helical" evidence="10">
    <location>
        <begin position="277"/>
        <end position="300"/>
    </location>
</feature>
<dbReference type="FunFam" id="1.20.1560.10:FF:000082">
    <property type="entry name" value="ABC transporter, multidrug resistance associated protein"/>
    <property type="match status" value="1"/>
</dbReference>
<proteinExistence type="inferred from homology"/>